<reference evidence="1 2" key="1">
    <citation type="journal article" date="2018" name="Mol. Biol. Evol.">
        <title>Broad Genomic Sampling Reveals a Smut Pathogenic Ancestry of the Fungal Clade Ustilaginomycotina.</title>
        <authorList>
            <person name="Kijpornyongpan T."/>
            <person name="Mondo S.J."/>
            <person name="Barry K."/>
            <person name="Sandor L."/>
            <person name="Lee J."/>
            <person name="Lipzen A."/>
            <person name="Pangilinan J."/>
            <person name="LaButti K."/>
            <person name="Hainaut M."/>
            <person name="Henrissat B."/>
            <person name="Grigoriev I.V."/>
            <person name="Spatafora J.W."/>
            <person name="Aime M.C."/>
        </authorList>
    </citation>
    <scope>NUCLEOTIDE SEQUENCE [LARGE SCALE GENOMIC DNA]</scope>
    <source>
        <strain evidence="1 2">MCA 3882</strain>
    </source>
</reference>
<gene>
    <name evidence="1" type="ORF">FA14DRAFT_162163</name>
</gene>
<organism evidence="1 2">
    <name type="scientific">Meira miltonrushii</name>
    <dbReference type="NCBI Taxonomy" id="1280837"/>
    <lineage>
        <taxon>Eukaryota</taxon>
        <taxon>Fungi</taxon>
        <taxon>Dikarya</taxon>
        <taxon>Basidiomycota</taxon>
        <taxon>Ustilaginomycotina</taxon>
        <taxon>Exobasidiomycetes</taxon>
        <taxon>Exobasidiales</taxon>
        <taxon>Brachybasidiaceae</taxon>
        <taxon>Meira</taxon>
    </lineage>
</organism>
<dbReference type="RefSeq" id="XP_025353276.1">
    <property type="nucleotide sequence ID" value="XM_025499452.1"/>
</dbReference>
<protein>
    <submittedName>
        <fullName evidence="1">Uncharacterized protein</fullName>
    </submittedName>
</protein>
<dbReference type="STRING" id="1280837.A0A316V705"/>
<dbReference type="PANTHER" id="PTHR32440:SF11">
    <property type="entry name" value="METALLOPHOSPHOESTERASE DOMAIN-CONTAINING PROTEIN"/>
    <property type="match status" value="1"/>
</dbReference>
<proteinExistence type="predicted"/>
<evidence type="ECO:0000313" key="2">
    <source>
        <dbReference type="Proteomes" id="UP000245771"/>
    </source>
</evidence>
<accession>A0A316V705</accession>
<dbReference type="EMBL" id="KZ819605">
    <property type="protein sequence ID" value="PWN32974.1"/>
    <property type="molecule type" value="Genomic_DNA"/>
</dbReference>
<dbReference type="AlphaFoldDB" id="A0A316V705"/>
<dbReference type="OrthoDB" id="783096at2759"/>
<evidence type="ECO:0000313" key="1">
    <source>
        <dbReference type="EMBL" id="PWN32974.1"/>
    </source>
</evidence>
<dbReference type="InParanoid" id="A0A316V705"/>
<dbReference type="Proteomes" id="UP000245771">
    <property type="component" value="Unassembled WGS sequence"/>
</dbReference>
<dbReference type="GO" id="GO:0016788">
    <property type="term" value="F:hydrolase activity, acting on ester bonds"/>
    <property type="evidence" value="ECO:0007669"/>
    <property type="project" value="TreeGrafter"/>
</dbReference>
<dbReference type="GeneID" id="37021233"/>
<name>A0A316V705_9BASI</name>
<dbReference type="GO" id="GO:0005737">
    <property type="term" value="C:cytoplasm"/>
    <property type="evidence" value="ECO:0007669"/>
    <property type="project" value="TreeGrafter"/>
</dbReference>
<keyword evidence="2" id="KW-1185">Reference proteome</keyword>
<sequence>MNSKAGKAYVHGIVSGHDHGNDWCAPSSLKSSAGQIVPVCFAKHSGYGGYDYDNWNHGARIFDFNEENVQDGVQTYVRFETGEKRYSTNLNSKWASEVPA</sequence>
<dbReference type="InterPro" id="IPR029052">
    <property type="entry name" value="Metallo-depent_PP-like"/>
</dbReference>
<dbReference type="SUPFAM" id="SSF56300">
    <property type="entry name" value="Metallo-dependent phosphatases"/>
    <property type="match status" value="1"/>
</dbReference>
<dbReference type="PANTHER" id="PTHR32440">
    <property type="entry name" value="PHOSPHATASE DCR2-RELATED-RELATED"/>
    <property type="match status" value="1"/>
</dbReference>